<dbReference type="eggNOG" id="COG0568">
    <property type="taxonomic scope" value="Bacteria"/>
</dbReference>
<dbReference type="PANTHER" id="PTHR30603">
    <property type="entry name" value="RNA POLYMERASE SIGMA FACTOR RPO"/>
    <property type="match status" value="1"/>
</dbReference>
<dbReference type="PROSITE" id="PS00715">
    <property type="entry name" value="SIGMA70_1"/>
    <property type="match status" value="1"/>
</dbReference>
<dbReference type="NCBIfam" id="TIGR02937">
    <property type="entry name" value="sigma70-ECF"/>
    <property type="match status" value="1"/>
</dbReference>
<evidence type="ECO:0000256" key="2">
    <source>
        <dbReference type="ARBA" id="ARBA00023082"/>
    </source>
</evidence>
<keyword evidence="2" id="KW-0731">Sigma factor</keyword>
<dbReference type="GO" id="GO:0003677">
    <property type="term" value="F:DNA binding"/>
    <property type="evidence" value="ECO:0007669"/>
    <property type="project" value="UniProtKB-KW"/>
</dbReference>
<evidence type="ECO:0000313" key="8">
    <source>
        <dbReference type="Proteomes" id="UP000008229"/>
    </source>
</evidence>
<gene>
    <name evidence="7" type="ordered locus">Cwoe_3443</name>
</gene>
<evidence type="ECO:0000256" key="5">
    <source>
        <dbReference type="SAM" id="MobiDB-lite"/>
    </source>
</evidence>
<dbReference type="STRING" id="469383.Cwoe_3443"/>
<evidence type="ECO:0000256" key="4">
    <source>
        <dbReference type="ARBA" id="ARBA00023163"/>
    </source>
</evidence>
<reference evidence="7 8" key="1">
    <citation type="journal article" date="2010" name="Stand. Genomic Sci.">
        <title>Complete genome sequence of Conexibacter woesei type strain (ID131577).</title>
        <authorList>
            <person name="Pukall R."/>
            <person name="Lapidus A."/>
            <person name="Glavina Del Rio T."/>
            <person name="Copeland A."/>
            <person name="Tice H."/>
            <person name="Cheng J.-F."/>
            <person name="Lucas S."/>
            <person name="Chen F."/>
            <person name="Nolan M."/>
            <person name="Bruce D."/>
            <person name="Goodwin L."/>
            <person name="Pitluck S."/>
            <person name="Mavromatis K."/>
            <person name="Ivanova N."/>
            <person name="Ovchinnikova G."/>
            <person name="Pati A."/>
            <person name="Chen A."/>
            <person name="Palaniappan K."/>
            <person name="Land M."/>
            <person name="Hauser L."/>
            <person name="Chang Y.-J."/>
            <person name="Jeffries C.D."/>
            <person name="Chain P."/>
            <person name="Meincke L."/>
            <person name="Sims D."/>
            <person name="Brettin T."/>
            <person name="Detter J.C."/>
            <person name="Rohde M."/>
            <person name="Goeker M."/>
            <person name="Bristow J."/>
            <person name="Eisen J.A."/>
            <person name="Markowitz V."/>
            <person name="Kyrpides N.C."/>
            <person name="Klenk H.-P."/>
            <person name="Hugenholtz P."/>
        </authorList>
    </citation>
    <scope>NUCLEOTIDE SEQUENCE [LARGE SCALE GENOMIC DNA]</scope>
    <source>
        <strain evidence="8">DSM 14684 / CIP 108061 / JCM 11494 / NBRC 100937 / ID131577</strain>
    </source>
</reference>
<evidence type="ECO:0000256" key="3">
    <source>
        <dbReference type="ARBA" id="ARBA00023125"/>
    </source>
</evidence>
<dbReference type="RefSeq" id="WP_012934912.1">
    <property type="nucleotide sequence ID" value="NC_013739.1"/>
</dbReference>
<dbReference type="InterPro" id="IPR007627">
    <property type="entry name" value="RNA_pol_sigma70_r2"/>
</dbReference>
<accession>D3EZ96</accession>
<dbReference type="Gene3D" id="1.10.10.10">
    <property type="entry name" value="Winged helix-like DNA-binding domain superfamily/Winged helix DNA-binding domain"/>
    <property type="match status" value="2"/>
</dbReference>
<keyword evidence="3" id="KW-0238">DNA-binding</keyword>
<dbReference type="InterPro" id="IPR007630">
    <property type="entry name" value="RNA_pol_sigma70_r4"/>
</dbReference>
<dbReference type="SUPFAM" id="SSF88659">
    <property type="entry name" value="Sigma3 and sigma4 domains of RNA polymerase sigma factors"/>
    <property type="match status" value="2"/>
</dbReference>
<dbReference type="Pfam" id="PF04542">
    <property type="entry name" value="Sigma70_r2"/>
    <property type="match status" value="1"/>
</dbReference>
<reference evidence="8" key="2">
    <citation type="submission" date="2010-01" db="EMBL/GenBank/DDBJ databases">
        <title>The complete genome of Conexibacter woesei DSM 14684.</title>
        <authorList>
            <consortium name="US DOE Joint Genome Institute (JGI-PGF)"/>
            <person name="Lucas S."/>
            <person name="Copeland A."/>
            <person name="Lapidus A."/>
            <person name="Glavina del Rio T."/>
            <person name="Dalin E."/>
            <person name="Tice H."/>
            <person name="Bruce D."/>
            <person name="Goodwin L."/>
            <person name="Pitluck S."/>
            <person name="Kyrpides N."/>
            <person name="Mavromatis K."/>
            <person name="Ivanova N."/>
            <person name="Mikhailova N."/>
            <person name="Chertkov O."/>
            <person name="Brettin T."/>
            <person name="Detter J.C."/>
            <person name="Han C."/>
            <person name="Larimer F."/>
            <person name="Land M."/>
            <person name="Hauser L."/>
            <person name="Markowitz V."/>
            <person name="Cheng J.-F."/>
            <person name="Hugenholtz P."/>
            <person name="Woyke T."/>
            <person name="Wu D."/>
            <person name="Pukall R."/>
            <person name="Steenblock K."/>
            <person name="Schneider S."/>
            <person name="Klenk H.-P."/>
            <person name="Eisen J.A."/>
        </authorList>
    </citation>
    <scope>NUCLEOTIDE SEQUENCE [LARGE SCALE GENOMIC DNA]</scope>
    <source>
        <strain evidence="8">DSM 14684 / CIP 108061 / JCM 11494 / NBRC 100937 / ID131577</strain>
    </source>
</reference>
<dbReference type="GO" id="GO:0006352">
    <property type="term" value="P:DNA-templated transcription initiation"/>
    <property type="evidence" value="ECO:0007669"/>
    <property type="project" value="InterPro"/>
</dbReference>
<dbReference type="AlphaFoldDB" id="D3EZ96"/>
<keyword evidence="8" id="KW-1185">Reference proteome</keyword>
<dbReference type="SUPFAM" id="SSF88946">
    <property type="entry name" value="Sigma2 domain of RNA polymerase sigma factors"/>
    <property type="match status" value="1"/>
</dbReference>
<organism evidence="7 8">
    <name type="scientific">Conexibacter woesei (strain DSM 14684 / CCUG 47730 / CIP 108061 / JCM 11494 / NBRC 100937 / ID131577)</name>
    <dbReference type="NCBI Taxonomy" id="469383"/>
    <lineage>
        <taxon>Bacteria</taxon>
        <taxon>Bacillati</taxon>
        <taxon>Actinomycetota</taxon>
        <taxon>Thermoleophilia</taxon>
        <taxon>Solirubrobacterales</taxon>
        <taxon>Conexibacteraceae</taxon>
        <taxon>Conexibacter</taxon>
    </lineage>
</organism>
<evidence type="ECO:0000313" key="7">
    <source>
        <dbReference type="EMBL" id="ADB51861.1"/>
    </source>
</evidence>
<dbReference type="InterPro" id="IPR036388">
    <property type="entry name" value="WH-like_DNA-bd_sf"/>
</dbReference>
<dbReference type="InterPro" id="IPR013325">
    <property type="entry name" value="RNA_pol_sigma_r2"/>
</dbReference>
<dbReference type="Pfam" id="PF04545">
    <property type="entry name" value="Sigma70_r4"/>
    <property type="match status" value="1"/>
</dbReference>
<dbReference type="InterPro" id="IPR013324">
    <property type="entry name" value="RNA_pol_sigma_r3/r4-like"/>
</dbReference>
<dbReference type="InterPro" id="IPR007624">
    <property type="entry name" value="RNA_pol_sigma70_r3"/>
</dbReference>
<feature type="domain" description="RNA polymerase sigma-70" evidence="6">
    <location>
        <begin position="92"/>
        <end position="105"/>
    </location>
</feature>
<dbReference type="HOGENOM" id="CLU_014793_3_5_11"/>
<dbReference type="Proteomes" id="UP000008229">
    <property type="component" value="Chromosome"/>
</dbReference>
<feature type="region of interest" description="Disordered" evidence="5">
    <location>
        <begin position="1"/>
        <end position="22"/>
    </location>
</feature>
<dbReference type="PANTHER" id="PTHR30603:SF47">
    <property type="entry name" value="RNA POLYMERASE SIGMA FACTOR SIGD, CHLOROPLASTIC"/>
    <property type="match status" value="1"/>
</dbReference>
<dbReference type="GO" id="GO:0016987">
    <property type="term" value="F:sigma factor activity"/>
    <property type="evidence" value="ECO:0007669"/>
    <property type="project" value="UniProtKB-KW"/>
</dbReference>
<evidence type="ECO:0000256" key="1">
    <source>
        <dbReference type="ARBA" id="ARBA00023015"/>
    </source>
</evidence>
<dbReference type="Pfam" id="PF00140">
    <property type="entry name" value="Sigma70_r1_2"/>
    <property type="match status" value="1"/>
</dbReference>
<dbReference type="EMBL" id="CP001854">
    <property type="protein sequence ID" value="ADB51861.1"/>
    <property type="molecule type" value="Genomic_DNA"/>
</dbReference>
<keyword evidence="1" id="KW-0805">Transcription regulation</keyword>
<proteinExistence type="predicted"/>
<name>D3EZ96_CONWI</name>
<dbReference type="PRINTS" id="PR00046">
    <property type="entry name" value="SIGMA70FCT"/>
</dbReference>
<dbReference type="OrthoDB" id="9809557at2"/>
<dbReference type="Pfam" id="PF04539">
    <property type="entry name" value="Sigma70_r3"/>
    <property type="match status" value="1"/>
</dbReference>
<protein>
    <submittedName>
        <fullName evidence="7">RNA polymerase, sigma 70 subunit, RpoD subfamily</fullName>
    </submittedName>
</protein>
<dbReference type="KEGG" id="cwo:Cwoe_3443"/>
<keyword evidence="4" id="KW-0804">Transcription</keyword>
<dbReference type="InterPro" id="IPR014284">
    <property type="entry name" value="RNA_pol_sigma-70_dom"/>
</dbReference>
<evidence type="ECO:0000259" key="6">
    <source>
        <dbReference type="PROSITE" id="PS00715"/>
    </source>
</evidence>
<dbReference type="Gene3D" id="1.10.601.10">
    <property type="entry name" value="RNA Polymerase Primary Sigma Factor"/>
    <property type="match status" value="1"/>
</dbReference>
<feature type="compositionally biased region" description="Low complexity" evidence="5">
    <location>
        <begin position="1"/>
        <end position="15"/>
    </location>
</feature>
<dbReference type="InterPro" id="IPR050239">
    <property type="entry name" value="Sigma-70_RNA_pol_init_factors"/>
</dbReference>
<dbReference type="InterPro" id="IPR009042">
    <property type="entry name" value="RNA_pol_sigma70_r1_2"/>
</dbReference>
<sequence>MPADPSQRPAPERAPAQPPADHVADDTLDALQLFLRRASRYPLLTPAEELALSRRIERGDLAAKERLVNHNLRLVVSIARRFQGVSELTLLDLVQEGVVGLIRAAEKFDWRRGFRFSTYATLWIRQAIQRGIATHGRTIRLPVNVAQRERKVAAAARRLEAELGRAPTVEEISSASDLPPDQVADLREVSRTLASLDQVVTADTDTTLGELLPSEAPEVEEQVDALLQAETVRRTVEHLPSPQRDVIKLRFGLEEDRTPLPHAQIGRRLALATAQVRAIEREALARLASRGELAALADAA</sequence>
<dbReference type="InterPro" id="IPR000943">
    <property type="entry name" value="RNA_pol_sigma70"/>
</dbReference>